<dbReference type="EMBL" id="CP000786">
    <property type="protein sequence ID" value="ABZ99412.1"/>
    <property type="molecule type" value="Genomic_DNA"/>
</dbReference>
<keyword evidence="2" id="KW-1185">Reference proteome</keyword>
<dbReference type="SUPFAM" id="SSF50998">
    <property type="entry name" value="Quinoprotein alcohol dehydrogenase-like"/>
    <property type="match status" value="1"/>
</dbReference>
<proteinExistence type="predicted"/>
<name>B0SRC0_LEPBP</name>
<organism evidence="1 2">
    <name type="scientific">Leptospira biflexa serovar Patoc (strain Patoc 1 / ATCC 23582 / Paris)</name>
    <dbReference type="NCBI Taxonomy" id="456481"/>
    <lineage>
        <taxon>Bacteria</taxon>
        <taxon>Pseudomonadati</taxon>
        <taxon>Spirochaetota</taxon>
        <taxon>Spirochaetia</taxon>
        <taxon>Leptospirales</taxon>
        <taxon>Leptospiraceae</taxon>
        <taxon>Leptospira</taxon>
    </lineage>
</organism>
<dbReference type="AlphaFoldDB" id="B0SRC0"/>
<dbReference type="STRING" id="456481.LEPBI_I3348"/>
<evidence type="ECO:0000313" key="2">
    <source>
        <dbReference type="Proteomes" id="UP000001847"/>
    </source>
</evidence>
<sequence>MVCLYCQNGSKTFSRLEPVQDLNQTPEFPIHDIVGTMRRPFRDIYECLDCHQFWWIRVKGTGDPRSTYPEYYEQTAELLDDQRSELIRNPTVSRLLQHTESQFPYTFFPEVLESIATNERDSLKNIFLDRVPHLPSPAKLWLRSWFQTQFPEEYKVQKEQGFPNKAKLVSTWESNELVLVSEWIAIDQFVVLSVLDDSYTITAFQLPEKKIIWKQKLGRPFLEGISIPNLFYHSGYLCYYQGFQKGSEYFSKLNRPNELLVFDLSGNLLLHLPLSFRCYEILSTEERDVSENRVVHNFQFSILSNTLYIPYSNEVHIYDLQSKELLQKIKTPNGDPFSGKAFETESGVILFHTVKGVFAVNEKWEVVYQYHSKFHPVFIDSQLNFYYYYSIVDQIQTGEQKRFFQNDDSGSNLLFELVSPPVEFPNGILTPFAWDKTYLLNQNLEITKELNFTSSDTLGPHAFGTNKIPILATEDRICITNDYRSIIMIDFIGNLICNHPIQSEVIQVLSFDGKHSVVILSCFDEYSEEDQIELFFLDPKGIILLKKILPGPEGLSVSFDGILVFAQNNKIYTLDMFQESDFYLKTI</sequence>
<dbReference type="OrthoDB" id="341904at2"/>
<dbReference type="KEGG" id="lbi:LEPBI_I3348"/>
<dbReference type="HOGENOM" id="CLU_464448_0_0_12"/>
<dbReference type="InterPro" id="IPR011047">
    <property type="entry name" value="Quinoprotein_ADH-like_sf"/>
</dbReference>
<dbReference type="BioCyc" id="LBIF456481:LEPBI_RS16405-MONOMER"/>
<evidence type="ECO:0000313" key="1">
    <source>
        <dbReference type="EMBL" id="ABZ99412.1"/>
    </source>
</evidence>
<accession>B0SRC0</accession>
<gene>
    <name evidence="1" type="ordered locus">LEPBI_I3348</name>
</gene>
<reference evidence="1 2" key="1">
    <citation type="journal article" date="2008" name="PLoS ONE">
        <title>Genome sequence of the saprophyte Leptospira biflexa provides insights into the evolution of Leptospira and the pathogenesis of leptospirosis.</title>
        <authorList>
            <person name="Picardeau M."/>
            <person name="Bulach D.M."/>
            <person name="Bouchier C."/>
            <person name="Zuerner R.L."/>
            <person name="Zidane N."/>
            <person name="Wilson P.J."/>
            <person name="Creno S."/>
            <person name="Kuczek E.S."/>
            <person name="Bommezzadri S."/>
            <person name="Davis J.C."/>
            <person name="McGrath A."/>
            <person name="Johnson M.J."/>
            <person name="Boursaux-Eude C."/>
            <person name="Seemann T."/>
            <person name="Rouy Z."/>
            <person name="Coppel R.L."/>
            <person name="Rood J.I."/>
            <person name="Lajus A."/>
            <person name="Davies J.K."/>
            <person name="Medigue C."/>
            <person name="Adler B."/>
        </authorList>
    </citation>
    <scope>NUCLEOTIDE SEQUENCE [LARGE SCALE GENOMIC DNA]</scope>
    <source>
        <strain evidence="2">Patoc 1 / ATCC 23582 / Paris</strain>
    </source>
</reference>
<protein>
    <submittedName>
        <fullName evidence="1">Uncharacterized protein</fullName>
    </submittedName>
</protein>
<dbReference type="Proteomes" id="UP000001847">
    <property type="component" value="Chromosome I"/>
</dbReference>